<dbReference type="Proteomes" id="UP000193467">
    <property type="component" value="Unassembled WGS sequence"/>
</dbReference>
<dbReference type="FunFam" id="3.30.420.210:FF:000002">
    <property type="entry name" value="UBX domain-containing protein 1"/>
    <property type="match status" value="1"/>
</dbReference>
<dbReference type="Gene3D" id="3.10.20.90">
    <property type="entry name" value="Phosphatidylinositol 3-kinase Catalytic Subunit, Chain A, domain 1"/>
    <property type="match status" value="1"/>
</dbReference>
<dbReference type="GO" id="GO:0005829">
    <property type="term" value="C:cytosol"/>
    <property type="evidence" value="ECO:0007669"/>
    <property type="project" value="TreeGrafter"/>
</dbReference>
<dbReference type="InterPro" id="IPR029071">
    <property type="entry name" value="Ubiquitin-like_domsf"/>
</dbReference>
<gene>
    <name evidence="5" type="ORF">BCR35DRAFT_301621</name>
</gene>
<dbReference type="SUPFAM" id="SSF102848">
    <property type="entry name" value="NSFL1 (p97 ATPase) cofactor p47, SEP domain"/>
    <property type="match status" value="1"/>
</dbReference>
<protein>
    <recommendedName>
        <fullName evidence="7">Ubiquitin-related domain-containing protein</fullName>
    </recommendedName>
</protein>
<dbReference type="CDD" id="cd01770">
    <property type="entry name" value="UBX_UBXN2"/>
    <property type="match status" value="1"/>
</dbReference>
<dbReference type="GO" id="GO:0031468">
    <property type="term" value="P:nuclear membrane reassembly"/>
    <property type="evidence" value="ECO:0007669"/>
    <property type="project" value="TreeGrafter"/>
</dbReference>
<feature type="domain" description="SEP" evidence="4">
    <location>
        <begin position="182"/>
        <end position="247"/>
    </location>
</feature>
<dbReference type="FunCoup" id="A0A1Y2G0N3">
    <property type="interactions" value="575"/>
</dbReference>
<sequence length="388" mass="40110">MPAGWGSGGNSGSSSRSATPSNPMRSNQAPRVTGFRDLNAAAAPTQASGSRGGGGAGPRVGRINHGDDSEDDEQGKDPQEFFTGGEKSGLSVQNPNAGLGREAGDMIKGILQKAKEGGSKMAGLAGAAIGGGGGGGAQSRSVFSGGGNTLGSDETPSTYIPDPNARPGDDEGEDDEDEPEETAIRNLTFWEDGFSIEDGDLMRYDDPRNAEILAAINSGRAPLSLLKVRHDQPVELRIAKRSNEKWVRQPPPPAGPFAGQGNRLGSESPAFVQTTSSATTAAAAAAAMGSSEGTGAAPISTNVAFEVDPNLPTTSLQIRLRDGERMVARFNHTHTVGDIRRYINASHPGQASLSYALQTTFPSRDLTDDGQSIKDAGLLGSVVVQRGL</sequence>
<evidence type="ECO:0008006" key="7">
    <source>
        <dbReference type="Google" id="ProtNLM"/>
    </source>
</evidence>
<reference evidence="5 6" key="1">
    <citation type="submission" date="2016-07" db="EMBL/GenBank/DDBJ databases">
        <title>Pervasive Adenine N6-methylation of Active Genes in Fungi.</title>
        <authorList>
            <consortium name="DOE Joint Genome Institute"/>
            <person name="Mondo S.J."/>
            <person name="Dannebaum R.O."/>
            <person name="Kuo R.C."/>
            <person name="Labutti K."/>
            <person name="Haridas S."/>
            <person name="Kuo A."/>
            <person name="Salamov A."/>
            <person name="Ahrendt S.R."/>
            <person name="Lipzen A."/>
            <person name="Sullivan W."/>
            <person name="Andreopoulos W.B."/>
            <person name="Clum A."/>
            <person name="Lindquist E."/>
            <person name="Daum C."/>
            <person name="Ramamoorthy G.K."/>
            <person name="Gryganskyi A."/>
            <person name="Culley D."/>
            <person name="Magnuson J.K."/>
            <person name="James T.Y."/>
            <person name="O'Malley M.A."/>
            <person name="Stajich J.E."/>
            <person name="Spatafora J.W."/>
            <person name="Visel A."/>
            <person name="Grigoriev I.V."/>
        </authorList>
    </citation>
    <scope>NUCLEOTIDE SEQUENCE [LARGE SCALE GENOMIC DNA]</scope>
    <source>
        <strain evidence="5 6">62-1032</strain>
    </source>
</reference>
<name>A0A1Y2G0N3_9BASI</name>
<proteinExistence type="predicted"/>
<dbReference type="GO" id="GO:0061025">
    <property type="term" value="P:membrane fusion"/>
    <property type="evidence" value="ECO:0007669"/>
    <property type="project" value="TreeGrafter"/>
</dbReference>
<evidence type="ECO:0000256" key="2">
    <source>
        <dbReference type="SAM" id="MobiDB-lite"/>
    </source>
</evidence>
<dbReference type="GO" id="GO:0005634">
    <property type="term" value="C:nucleus"/>
    <property type="evidence" value="ECO:0007669"/>
    <property type="project" value="TreeGrafter"/>
</dbReference>
<keyword evidence="6" id="KW-1185">Reference proteome</keyword>
<dbReference type="GO" id="GO:0043161">
    <property type="term" value="P:proteasome-mediated ubiquitin-dependent protein catabolic process"/>
    <property type="evidence" value="ECO:0007669"/>
    <property type="project" value="TreeGrafter"/>
</dbReference>
<dbReference type="OrthoDB" id="25887at2759"/>
<feature type="domain" description="UBX" evidence="3">
    <location>
        <begin position="309"/>
        <end position="386"/>
    </location>
</feature>
<dbReference type="PANTHER" id="PTHR23333">
    <property type="entry name" value="UBX DOMAIN CONTAINING PROTEIN"/>
    <property type="match status" value="1"/>
</dbReference>
<organism evidence="5 6">
    <name type="scientific">Leucosporidium creatinivorum</name>
    <dbReference type="NCBI Taxonomy" id="106004"/>
    <lineage>
        <taxon>Eukaryota</taxon>
        <taxon>Fungi</taxon>
        <taxon>Dikarya</taxon>
        <taxon>Basidiomycota</taxon>
        <taxon>Pucciniomycotina</taxon>
        <taxon>Microbotryomycetes</taxon>
        <taxon>Leucosporidiales</taxon>
        <taxon>Leucosporidium</taxon>
    </lineage>
</organism>
<feature type="region of interest" description="Disordered" evidence="2">
    <location>
        <begin position="1"/>
        <end position="103"/>
    </location>
</feature>
<dbReference type="InterPro" id="IPR012989">
    <property type="entry name" value="SEP_domain"/>
</dbReference>
<dbReference type="Gene3D" id="3.30.420.210">
    <property type="entry name" value="SEP domain"/>
    <property type="match status" value="1"/>
</dbReference>
<evidence type="ECO:0000259" key="3">
    <source>
        <dbReference type="PROSITE" id="PS50033"/>
    </source>
</evidence>
<evidence type="ECO:0000313" key="5">
    <source>
        <dbReference type="EMBL" id="ORY88474.1"/>
    </source>
</evidence>
<evidence type="ECO:0000313" key="6">
    <source>
        <dbReference type="Proteomes" id="UP000193467"/>
    </source>
</evidence>
<dbReference type="PROSITE" id="PS50033">
    <property type="entry name" value="UBX"/>
    <property type="match status" value="1"/>
</dbReference>
<dbReference type="PROSITE" id="PS51399">
    <property type="entry name" value="SEP"/>
    <property type="match status" value="1"/>
</dbReference>
<feature type="compositionally biased region" description="Gly residues" evidence="2">
    <location>
        <begin position="128"/>
        <end position="137"/>
    </location>
</feature>
<feature type="compositionally biased region" description="Acidic residues" evidence="2">
    <location>
        <begin position="170"/>
        <end position="181"/>
    </location>
</feature>
<dbReference type="GO" id="GO:0000045">
    <property type="term" value="P:autophagosome assembly"/>
    <property type="evidence" value="ECO:0007669"/>
    <property type="project" value="TreeGrafter"/>
</dbReference>
<dbReference type="FunFam" id="3.10.20.90:FF:000179">
    <property type="entry name" value="Plant UBX domain-containing protein 4"/>
    <property type="match status" value="1"/>
</dbReference>
<accession>A0A1Y2G0N3</accession>
<dbReference type="GO" id="GO:0007030">
    <property type="term" value="P:Golgi organization"/>
    <property type="evidence" value="ECO:0007669"/>
    <property type="project" value="TreeGrafter"/>
</dbReference>
<dbReference type="SMART" id="SM00166">
    <property type="entry name" value="UBX"/>
    <property type="match status" value="1"/>
</dbReference>
<evidence type="ECO:0000259" key="4">
    <source>
        <dbReference type="PROSITE" id="PS51399"/>
    </source>
</evidence>
<dbReference type="AlphaFoldDB" id="A0A1Y2G0N3"/>
<dbReference type="Pfam" id="PF00789">
    <property type="entry name" value="UBX"/>
    <property type="match status" value="1"/>
</dbReference>
<dbReference type="InterPro" id="IPR001012">
    <property type="entry name" value="UBX_dom"/>
</dbReference>
<evidence type="ECO:0000256" key="1">
    <source>
        <dbReference type="ARBA" id="ARBA00022786"/>
    </source>
</evidence>
<dbReference type="PANTHER" id="PTHR23333:SF20">
    <property type="entry name" value="NSFL1 COFACTOR P47"/>
    <property type="match status" value="1"/>
</dbReference>
<comment type="caution">
    <text evidence="5">The sequence shown here is derived from an EMBL/GenBank/DDBJ whole genome shotgun (WGS) entry which is preliminary data.</text>
</comment>
<dbReference type="InterPro" id="IPR036241">
    <property type="entry name" value="NSFL1C_SEP_dom_sf"/>
</dbReference>
<feature type="compositionally biased region" description="Polar residues" evidence="2">
    <location>
        <begin position="18"/>
        <end position="30"/>
    </location>
</feature>
<dbReference type="InParanoid" id="A0A1Y2G0N3"/>
<dbReference type="GO" id="GO:0043130">
    <property type="term" value="F:ubiquitin binding"/>
    <property type="evidence" value="ECO:0007669"/>
    <property type="project" value="TreeGrafter"/>
</dbReference>
<feature type="region of interest" description="Disordered" evidence="2">
    <location>
        <begin position="115"/>
        <end position="182"/>
    </location>
</feature>
<dbReference type="SMART" id="SM00553">
    <property type="entry name" value="SEP"/>
    <property type="match status" value="1"/>
</dbReference>
<dbReference type="EMBL" id="MCGR01000010">
    <property type="protein sequence ID" value="ORY88474.1"/>
    <property type="molecule type" value="Genomic_DNA"/>
</dbReference>
<dbReference type="STRING" id="106004.A0A1Y2G0N3"/>
<dbReference type="SUPFAM" id="SSF54236">
    <property type="entry name" value="Ubiquitin-like"/>
    <property type="match status" value="1"/>
</dbReference>
<keyword evidence="1" id="KW-0833">Ubl conjugation pathway</keyword>
<feature type="compositionally biased region" description="Gly residues" evidence="2">
    <location>
        <begin position="1"/>
        <end position="11"/>
    </location>
</feature>
<dbReference type="Pfam" id="PF08059">
    <property type="entry name" value="SEP"/>
    <property type="match status" value="1"/>
</dbReference>